<dbReference type="STRING" id="2070753.A0A3A2Z9J7"/>
<accession>A0A3A2Z9J7</accession>
<gene>
    <name evidence="1" type="ORF">PHISCL_09703</name>
</gene>
<dbReference type="OrthoDB" id="5598852at2759"/>
<reference evidence="2" key="1">
    <citation type="submission" date="2017-02" db="EMBL/GenBank/DDBJ databases">
        <authorList>
            <person name="Tafer H."/>
            <person name="Lopandic K."/>
        </authorList>
    </citation>
    <scope>NUCLEOTIDE SEQUENCE [LARGE SCALE GENOMIC DNA]</scope>
    <source>
        <strain evidence="2">CBS 366.77</strain>
    </source>
</reference>
<keyword evidence="1" id="KW-0808">Transferase</keyword>
<organism evidence="1 2">
    <name type="scientific">Aspergillus sclerotialis</name>
    <dbReference type="NCBI Taxonomy" id="2070753"/>
    <lineage>
        <taxon>Eukaryota</taxon>
        <taxon>Fungi</taxon>
        <taxon>Dikarya</taxon>
        <taxon>Ascomycota</taxon>
        <taxon>Pezizomycotina</taxon>
        <taxon>Eurotiomycetes</taxon>
        <taxon>Eurotiomycetidae</taxon>
        <taxon>Eurotiales</taxon>
        <taxon>Aspergillaceae</taxon>
        <taxon>Aspergillus</taxon>
        <taxon>Aspergillus subgen. Polypaecilum</taxon>
    </lineage>
</organism>
<dbReference type="EMBL" id="MVGC01000660">
    <property type="protein sequence ID" value="RJE17957.1"/>
    <property type="molecule type" value="Genomic_DNA"/>
</dbReference>
<protein>
    <submittedName>
        <fullName evidence="1">Phosphotransferase enzyme family</fullName>
    </submittedName>
</protein>
<proteinExistence type="predicted"/>
<sequence length="147" mass="16338">MDERSRTQQAIDQFFATRESPTQSECDNYARKVCGASAVQQVAIPGSLSYTVRCIDLRNGQQDLIMSFRQAECTLDQAVIELATSIHRTLVPAATFHGKMHNSNPPLLVYTMPYLPGIPCLEAPGSKAELSLEEESRHICFAKHLAR</sequence>
<keyword evidence="2" id="KW-1185">Reference proteome</keyword>
<dbReference type="GO" id="GO:0016740">
    <property type="term" value="F:transferase activity"/>
    <property type="evidence" value="ECO:0007669"/>
    <property type="project" value="UniProtKB-KW"/>
</dbReference>
<dbReference type="Proteomes" id="UP000266188">
    <property type="component" value="Unassembled WGS sequence"/>
</dbReference>
<evidence type="ECO:0000313" key="1">
    <source>
        <dbReference type="EMBL" id="RJE17957.1"/>
    </source>
</evidence>
<evidence type="ECO:0000313" key="2">
    <source>
        <dbReference type="Proteomes" id="UP000266188"/>
    </source>
</evidence>
<dbReference type="AlphaFoldDB" id="A0A3A2Z9J7"/>
<name>A0A3A2Z9J7_9EURO</name>
<comment type="caution">
    <text evidence="1">The sequence shown here is derived from an EMBL/GenBank/DDBJ whole genome shotgun (WGS) entry which is preliminary data.</text>
</comment>